<comment type="caution">
    <text evidence="1">The sequence shown here is derived from an EMBL/GenBank/DDBJ whole genome shotgun (WGS) entry which is preliminary data.</text>
</comment>
<protein>
    <submittedName>
        <fullName evidence="1">Cell filamentation protein Fic</fullName>
    </submittedName>
</protein>
<accession>A0A098LA78</accession>
<name>A0A098LA78_9BACT</name>
<dbReference type="STRING" id="153721.MYP_1044"/>
<keyword evidence="2" id="KW-1185">Reference proteome</keyword>
<dbReference type="RefSeq" id="WP_156140335.1">
    <property type="nucleotide sequence ID" value="NZ_BBLT01000002.1"/>
</dbReference>
<dbReference type="eggNOG" id="COG3177">
    <property type="taxonomic scope" value="Bacteria"/>
</dbReference>
<evidence type="ECO:0000313" key="2">
    <source>
        <dbReference type="Proteomes" id="UP000030185"/>
    </source>
</evidence>
<evidence type="ECO:0000313" key="1">
    <source>
        <dbReference type="EMBL" id="GAL83816.1"/>
    </source>
</evidence>
<dbReference type="EMBL" id="BBLT01000002">
    <property type="protein sequence ID" value="GAL83816.1"/>
    <property type="molecule type" value="Genomic_DNA"/>
</dbReference>
<gene>
    <name evidence="1" type="ORF">MYP_1044</name>
</gene>
<dbReference type="AlphaFoldDB" id="A0A098LA78"/>
<dbReference type="Proteomes" id="UP000030185">
    <property type="component" value="Unassembled WGS sequence"/>
</dbReference>
<organism evidence="1 2">
    <name type="scientific">Sporocytophaga myxococcoides</name>
    <dbReference type="NCBI Taxonomy" id="153721"/>
    <lineage>
        <taxon>Bacteria</taxon>
        <taxon>Pseudomonadati</taxon>
        <taxon>Bacteroidota</taxon>
        <taxon>Cytophagia</taxon>
        <taxon>Cytophagales</taxon>
        <taxon>Cytophagaceae</taxon>
        <taxon>Sporocytophaga</taxon>
    </lineage>
</organism>
<proteinExistence type="predicted"/>
<reference evidence="1 2" key="1">
    <citation type="submission" date="2014-09" db="EMBL/GenBank/DDBJ databases">
        <title>Sporocytophaga myxococcoides PG-01 genome sequencing.</title>
        <authorList>
            <person name="Liu L."/>
            <person name="Gao P.J."/>
            <person name="Chen G.J."/>
            <person name="Wang L.S."/>
        </authorList>
    </citation>
    <scope>NUCLEOTIDE SEQUENCE [LARGE SCALE GENOMIC DNA]</scope>
    <source>
        <strain evidence="1 2">PG-01</strain>
    </source>
</reference>
<sequence>MRLYTHAYMMREQLDGEGLWSISHGFSKRQESYRGALHNADLHRYNDYDGRGNLSNKG</sequence>
<dbReference type="OrthoDB" id="9813719at2"/>